<proteinExistence type="inferred from homology"/>
<dbReference type="KEGG" id="pnd:Pla175_07160"/>
<name>A0A518D7A1_9BACT</name>
<dbReference type="Pfam" id="PF00067">
    <property type="entry name" value="p450"/>
    <property type="match status" value="1"/>
</dbReference>
<dbReference type="Proteomes" id="UP000317429">
    <property type="component" value="Chromosome"/>
</dbReference>
<dbReference type="SUPFAM" id="SSF48264">
    <property type="entry name" value="Cytochrome P450"/>
    <property type="match status" value="1"/>
</dbReference>
<dbReference type="InterPro" id="IPR002403">
    <property type="entry name" value="Cyt_P450_E_grp-IV"/>
</dbReference>
<sequence>MRRDPVRYLSRIAHKYGDLSTFLLLTQRVYLVNSPELIHEVLVRQKEKFVKSEWQMRVIRPVLGDGLLTSGGKRWFDDRRLIQRALRADSMEGYAQQAVETTEQMIAGWGESTRVDLADAVTELSMSVSIASTLGIDPGPEADELAQAVRAGAEIFMKEIEEPVRLPAWMIPRRTRRRAEALATIDRFVGRAIARRRADPNAREDLLSLLLSVTAEAQAAGAPAHVLDKMVRDQAVTMMIAGNHSVSGALAWFWVLALSRPEVYDRLKQEVRDVVGQRSPEPADLPRLAYTKQVLQESLRLIPAAWVLFTREVTQDTALGEFQVKRGGWVVMSPYVTQRDPRFFPDPERFDPERFSPERIDEIPAGAYFPFGHGPHACIGERMAMAQMTMVLATLLSRCDFQADPGSLSLEAARDLAIRPKQGCPVQVKVRKPELAGAPMGLAHSF</sequence>
<keyword evidence="10" id="KW-1185">Reference proteome</keyword>
<dbReference type="PROSITE" id="PS00086">
    <property type="entry name" value="CYTOCHROME_P450"/>
    <property type="match status" value="1"/>
</dbReference>
<evidence type="ECO:0000313" key="10">
    <source>
        <dbReference type="Proteomes" id="UP000317429"/>
    </source>
</evidence>
<dbReference type="PRINTS" id="PR00465">
    <property type="entry name" value="EP450IV"/>
</dbReference>
<keyword evidence="6 8" id="KW-0503">Monooxygenase</keyword>
<keyword evidence="2 7" id="KW-0349">Heme</keyword>
<dbReference type="EMBL" id="CP036291">
    <property type="protein sequence ID" value="QDU87357.1"/>
    <property type="molecule type" value="Genomic_DNA"/>
</dbReference>
<dbReference type="PRINTS" id="PR00385">
    <property type="entry name" value="P450"/>
</dbReference>
<dbReference type="InterPro" id="IPR036396">
    <property type="entry name" value="Cyt_P450_sf"/>
</dbReference>
<dbReference type="Gene3D" id="1.10.630.10">
    <property type="entry name" value="Cytochrome P450"/>
    <property type="match status" value="1"/>
</dbReference>
<evidence type="ECO:0000256" key="4">
    <source>
        <dbReference type="ARBA" id="ARBA00023002"/>
    </source>
</evidence>
<accession>A0A518D7A1</accession>
<dbReference type="InterPro" id="IPR001128">
    <property type="entry name" value="Cyt_P450"/>
</dbReference>
<protein>
    <submittedName>
        <fullName evidence="9">Pentalenene oxygenase</fullName>
    </submittedName>
</protein>
<dbReference type="GO" id="GO:0020037">
    <property type="term" value="F:heme binding"/>
    <property type="evidence" value="ECO:0007669"/>
    <property type="project" value="InterPro"/>
</dbReference>
<evidence type="ECO:0000256" key="7">
    <source>
        <dbReference type="PIRSR" id="PIRSR602403-1"/>
    </source>
</evidence>
<feature type="binding site" description="axial binding residue" evidence="7">
    <location>
        <position position="378"/>
    </location>
    <ligand>
        <name>heme</name>
        <dbReference type="ChEBI" id="CHEBI:30413"/>
    </ligand>
    <ligandPart>
        <name>Fe</name>
        <dbReference type="ChEBI" id="CHEBI:18248"/>
    </ligandPart>
</feature>
<comment type="cofactor">
    <cofactor evidence="7">
        <name>heme</name>
        <dbReference type="ChEBI" id="CHEBI:30413"/>
    </cofactor>
</comment>
<evidence type="ECO:0000256" key="5">
    <source>
        <dbReference type="ARBA" id="ARBA00023004"/>
    </source>
</evidence>
<evidence type="ECO:0000256" key="6">
    <source>
        <dbReference type="ARBA" id="ARBA00023033"/>
    </source>
</evidence>
<evidence type="ECO:0000313" key="9">
    <source>
        <dbReference type="EMBL" id="QDU87357.1"/>
    </source>
</evidence>
<evidence type="ECO:0000256" key="1">
    <source>
        <dbReference type="ARBA" id="ARBA00010617"/>
    </source>
</evidence>
<dbReference type="GO" id="GO:0004497">
    <property type="term" value="F:monooxygenase activity"/>
    <property type="evidence" value="ECO:0007669"/>
    <property type="project" value="UniProtKB-KW"/>
</dbReference>
<gene>
    <name evidence="9" type="primary">ptlI_1</name>
    <name evidence="9" type="ORF">Pla175_07160</name>
</gene>
<dbReference type="InterPro" id="IPR050196">
    <property type="entry name" value="Cytochrome_P450_Monoox"/>
</dbReference>
<dbReference type="GO" id="GO:0005506">
    <property type="term" value="F:iron ion binding"/>
    <property type="evidence" value="ECO:0007669"/>
    <property type="project" value="InterPro"/>
</dbReference>
<dbReference type="GO" id="GO:0016705">
    <property type="term" value="F:oxidoreductase activity, acting on paired donors, with incorporation or reduction of molecular oxygen"/>
    <property type="evidence" value="ECO:0007669"/>
    <property type="project" value="InterPro"/>
</dbReference>
<dbReference type="PANTHER" id="PTHR24291">
    <property type="entry name" value="CYTOCHROME P450 FAMILY 4"/>
    <property type="match status" value="1"/>
</dbReference>
<keyword evidence="5 7" id="KW-0408">Iron</keyword>
<keyword evidence="4 8" id="KW-0560">Oxidoreductase</keyword>
<reference evidence="9 10" key="1">
    <citation type="submission" date="2019-02" db="EMBL/GenBank/DDBJ databases">
        <title>Deep-cultivation of Planctomycetes and their phenomic and genomic characterization uncovers novel biology.</title>
        <authorList>
            <person name="Wiegand S."/>
            <person name="Jogler M."/>
            <person name="Boedeker C."/>
            <person name="Pinto D."/>
            <person name="Vollmers J."/>
            <person name="Rivas-Marin E."/>
            <person name="Kohn T."/>
            <person name="Peeters S.H."/>
            <person name="Heuer A."/>
            <person name="Rast P."/>
            <person name="Oberbeckmann S."/>
            <person name="Bunk B."/>
            <person name="Jeske O."/>
            <person name="Meyerdierks A."/>
            <person name="Storesund J.E."/>
            <person name="Kallscheuer N."/>
            <person name="Luecker S."/>
            <person name="Lage O.M."/>
            <person name="Pohl T."/>
            <person name="Merkel B.J."/>
            <person name="Hornburger P."/>
            <person name="Mueller R.-W."/>
            <person name="Bruemmer F."/>
            <person name="Labrenz M."/>
            <person name="Spormann A.M."/>
            <person name="Op den Camp H."/>
            <person name="Overmann J."/>
            <person name="Amann R."/>
            <person name="Jetten M.S.M."/>
            <person name="Mascher T."/>
            <person name="Medema M.H."/>
            <person name="Devos D.P."/>
            <person name="Kaster A.-K."/>
            <person name="Ovreas L."/>
            <person name="Rohde M."/>
            <person name="Galperin M.Y."/>
            <person name="Jogler C."/>
        </authorList>
    </citation>
    <scope>NUCLEOTIDE SEQUENCE [LARGE SCALE GENOMIC DNA]</scope>
    <source>
        <strain evidence="9 10">Pla175</strain>
    </source>
</reference>
<dbReference type="AlphaFoldDB" id="A0A518D7A1"/>
<dbReference type="InterPro" id="IPR017972">
    <property type="entry name" value="Cyt_P450_CS"/>
</dbReference>
<dbReference type="PANTHER" id="PTHR24291:SF50">
    <property type="entry name" value="BIFUNCTIONAL ALBAFLAVENONE MONOOXYGENASE_TERPENE SYNTHASE"/>
    <property type="match status" value="1"/>
</dbReference>
<evidence type="ECO:0000256" key="2">
    <source>
        <dbReference type="ARBA" id="ARBA00022617"/>
    </source>
</evidence>
<evidence type="ECO:0000256" key="3">
    <source>
        <dbReference type="ARBA" id="ARBA00022723"/>
    </source>
</evidence>
<comment type="similarity">
    <text evidence="1 8">Belongs to the cytochrome P450 family.</text>
</comment>
<organism evidence="9 10">
    <name type="scientific">Pirellulimonas nuda</name>
    <dbReference type="NCBI Taxonomy" id="2528009"/>
    <lineage>
        <taxon>Bacteria</taxon>
        <taxon>Pseudomonadati</taxon>
        <taxon>Planctomycetota</taxon>
        <taxon>Planctomycetia</taxon>
        <taxon>Pirellulales</taxon>
        <taxon>Lacipirellulaceae</taxon>
        <taxon>Pirellulimonas</taxon>
    </lineage>
</organism>
<keyword evidence="3 7" id="KW-0479">Metal-binding</keyword>
<evidence type="ECO:0000256" key="8">
    <source>
        <dbReference type="RuleBase" id="RU000461"/>
    </source>
</evidence>